<feature type="transmembrane region" description="Helical" evidence="5">
    <location>
        <begin position="152"/>
        <end position="174"/>
    </location>
</feature>
<dbReference type="Pfam" id="PF04116">
    <property type="entry name" value="FA_hydroxylase"/>
    <property type="match status" value="1"/>
</dbReference>
<evidence type="ECO:0000256" key="1">
    <source>
        <dbReference type="ARBA" id="ARBA00004370"/>
    </source>
</evidence>
<dbReference type="RefSeq" id="WP_005328087.1">
    <property type="nucleotide sequence ID" value="NZ_AP022188.1"/>
</dbReference>
<evidence type="ECO:0000313" key="9">
    <source>
        <dbReference type="Proteomes" id="UP000502006"/>
    </source>
</evidence>
<organism evidence="7 9">
    <name type="scientific">Aeromonas media</name>
    <dbReference type="NCBI Taxonomy" id="651"/>
    <lineage>
        <taxon>Bacteria</taxon>
        <taxon>Pseudomonadati</taxon>
        <taxon>Pseudomonadota</taxon>
        <taxon>Gammaproteobacteria</taxon>
        <taxon>Aeromonadales</taxon>
        <taxon>Aeromonadaceae</taxon>
        <taxon>Aeromonas</taxon>
    </lineage>
</organism>
<feature type="transmembrane region" description="Helical" evidence="5">
    <location>
        <begin position="107"/>
        <end position="129"/>
    </location>
</feature>
<feature type="transmembrane region" description="Helical" evidence="5">
    <location>
        <begin position="236"/>
        <end position="257"/>
    </location>
</feature>
<accession>A0A6M4ZCA0</accession>
<name>A0A6M4ZCA0_AERME</name>
<keyword evidence="2 5" id="KW-0812">Transmembrane</keyword>
<evidence type="ECO:0000256" key="5">
    <source>
        <dbReference type="SAM" id="Phobius"/>
    </source>
</evidence>
<proteinExistence type="predicted"/>
<protein>
    <submittedName>
        <fullName evidence="7">Sterol desaturase family protein</fullName>
    </submittedName>
</protein>
<feature type="transmembrane region" description="Helical" evidence="5">
    <location>
        <begin position="55"/>
        <end position="73"/>
    </location>
</feature>
<keyword evidence="10" id="KW-1185">Reference proteome</keyword>
<dbReference type="AlphaFoldDB" id="A0A6M4ZCA0"/>
<keyword evidence="3 5" id="KW-1133">Transmembrane helix</keyword>
<dbReference type="Proteomes" id="UP000502657">
    <property type="component" value="Chromosome"/>
</dbReference>
<dbReference type="InterPro" id="IPR006694">
    <property type="entry name" value="Fatty_acid_hydroxylase"/>
</dbReference>
<dbReference type="Proteomes" id="UP000502006">
    <property type="component" value="Chromosome"/>
</dbReference>
<dbReference type="GO" id="GO:0005506">
    <property type="term" value="F:iron ion binding"/>
    <property type="evidence" value="ECO:0007669"/>
    <property type="project" value="InterPro"/>
</dbReference>
<dbReference type="GO" id="GO:0016491">
    <property type="term" value="F:oxidoreductase activity"/>
    <property type="evidence" value="ECO:0007669"/>
    <property type="project" value="InterPro"/>
</dbReference>
<reference evidence="9 10" key="1">
    <citation type="submission" date="2019-03" db="EMBL/GenBank/DDBJ databases">
        <title>Novel transposon Tn6433 accelerates the dissemination of tet(E) in Aeromonas from aerobic biofilm under oxytetracycline stress.</title>
        <authorList>
            <person name="Shi Y."/>
            <person name="Tian Z."/>
            <person name="Zhang Y."/>
            <person name="Zhang H."/>
            <person name="Yang M."/>
        </authorList>
    </citation>
    <scope>NUCLEOTIDE SEQUENCE [LARGE SCALE GENOMIC DNA]</scope>
    <source>
        <strain evidence="8 10">R50-22</strain>
        <strain evidence="7 9">T5-8</strain>
    </source>
</reference>
<feature type="domain" description="Fatty acid hydroxylase" evidence="6">
    <location>
        <begin position="163"/>
        <end position="308"/>
    </location>
</feature>
<evidence type="ECO:0000259" key="6">
    <source>
        <dbReference type="Pfam" id="PF04116"/>
    </source>
</evidence>
<evidence type="ECO:0000256" key="4">
    <source>
        <dbReference type="ARBA" id="ARBA00023136"/>
    </source>
</evidence>
<keyword evidence="4 5" id="KW-0472">Membrane</keyword>
<comment type="subcellular location">
    <subcellularLocation>
        <location evidence="1">Membrane</location>
    </subcellularLocation>
</comment>
<dbReference type="EMBL" id="CP038448">
    <property type="protein sequence ID" value="QJT40768.1"/>
    <property type="molecule type" value="Genomic_DNA"/>
</dbReference>
<dbReference type="PANTHER" id="PTHR11863">
    <property type="entry name" value="STEROL DESATURASE"/>
    <property type="match status" value="1"/>
</dbReference>
<evidence type="ECO:0000256" key="2">
    <source>
        <dbReference type="ARBA" id="ARBA00022692"/>
    </source>
</evidence>
<evidence type="ECO:0000313" key="10">
    <source>
        <dbReference type="Proteomes" id="UP000502657"/>
    </source>
</evidence>
<dbReference type="GO" id="GO:0008610">
    <property type="term" value="P:lipid biosynthetic process"/>
    <property type="evidence" value="ECO:0007669"/>
    <property type="project" value="InterPro"/>
</dbReference>
<gene>
    <name evidence="7" type="ORF">E4186_08490</name>
    <name evidence="8" type="ORF">E4188_21260</name>
</gene>
<evidence type="ECO:0000313" key="8">
    <source>
        <dbReference type="EMBL" id="QJT40768.1"/>
    </source>
</evidence>
<dbReference type="EMBL" id="CP038444">
    <property type="protein sequence ID" value="QJT30222.1"/>
    <property type="molecule type" value="Genomic_DNA"/>
</dbReference>
<feature type="transmembrane region" description="Helical" evidence="5">
    <location>
        <begin position="213"/>
        <end position="230"/>
    </location>
</feature>
<dbReference type="InterPro" id="IPR050307">
    <property type="entry name" value="Sterol_Desaturase_Related"/>
</dbReference>
<evidence type="ECO:0000256" key="3">
    <source>
        <dbReference type="ARBA" id="ARBA00022989"/>
    </source>
</evidence>
<evidence type="ECO:0000313" key="7">
    <source>
        <dbReference type="EMBL" id="QJT30222.1"/>
    </source>
</evidence>
<sequence length="362" mass="42120">MAFIDSHFYLECRRPTRPRHGAHGQADPLFDPLQRLLITPLWQSLSGLFDLNGRLGFVFLLISGTVAYLLYLHRRRQGDPETRSFRHFLGGRAVWLHPSALLDYQYYLVRALLHVAVILPVLTLLHPWLLQTGDVQSALTRLWGERPRFAEASWLMMLYGLGVFLISDFVHYWLHRAFHSRWLWEFHKVHHSATVMVPPTASRIHLVEKLCEMLVKGSCLALYGGIFHWLCGGTVRPYTLFGISYLVLIFNALAANLRHTHIWLSFGPRLEHLLNSPAQHQIHHSRDPRHFNHNFGTNLSLWDWWFGTLYVTSSQPEPLSFGVGPRDNERYSRLSALILRPFLVTVRKIWRALPRPRKPLVD</sequence>
<dbReference type="GO" id="GO:0016020">
    <property type="term" value="C:membrane"/>
    <property type="evidence" value="ECO:0007669"/>
    <property type="project" value="UniProtKB-SubCell"/>
</dbReference>